<feature type="transmembrane region" description="Helical" evidence="5">
    <location>
        <begin position="234"/>
        <end position="250"/>
    </location>
</feature>
<evidence type="ECO:0000256" key="5">
    <source>
        <dbReference type="SAM" id="Phobius"/>
    </source>
</evidence>
<dbReference type="AlphaFoldDB" id="A0A433XBP7"/>
<dbReference type="Pfam" id="PF02361">
    <property type="entry name" value="CbiQ"/>
    <property type="match status" value="1"/>
</dbReference>
<keyword evidence="4 5" id="KW-0472">Membrane</keyword>
<dbReference type="EMBL" id="RZNX01000003">
    <property type="protein sequence ID" value="RUT31557.1"/>
    <property type="molecule type" value="Genomic_DNA"/>
</dbReference>
<feature type="transmembrane region" description="Helical" evidence="5">
    <location>
        <begin position="12"/>
        <end position="32"/>
    </location>
</feature>
<evidence type="ECO:0000313" key="7">
    <source>
        <dbReference type="Proteomes" id="UP000272464"/>
    </source>
</evidence>
<dbReference type="CDD" id="cd16914">
    <property type="entry name" value="EcfT"/>
    <property type="match status" value="1"/>
</dbReference>
<name>A0A433XBP7_9BACL</name>
<dbReference type="GO" id="GO:0005886">
    <property type="term" value="C:plasma membrane"/>
    <property type="evidence" value="ECO:0007669"/>
    <property type="project" value="UniProtKB-ARBA"/>
</dbReference>
<gene>
    <name evidence="6" type="ORF">EJP77_09145</name>
</gene>
<dbReference type="PANTHER" id="PTHR33514">
    <property type="entry name" value="PROTEIN ABCI12, CHLOROPLASTIC"/>
    <property type="match status" value="1"/>
</dbReference>
<evidence type="ECO:0000256" key="1">
    <source>
        <dbReference type="ARBA" id="ARBA00004141"/>
    </source>
</evidence>
<protein>
    <submittedName>
        <fullName evidence="6">Energy-coupling factor transporter transmembrane protein EcfT</fullName>
    </submittedName>
</protein>
<proteinExistence type="predicted"/>
<organism evidence="6 7">
    <name type="scientific">Paenibacillus zeisoli</name>
    <dbReference type="NCBI Taxonomy" id="2496267"/>
    <lineage>
        <taxon>Bacteria</taxon>
        <taxon>Bacillati</taxon>
        <taxon>Bacillota</taxon>
        <taxon>Bacilli</taxon>
        <taxon>Bacillales</taxon>
        <taxon>Paenibacillaceae</taxon>
        <taxon>Paenibacillus</taxon>
    </lineage>
</organism>
<keyword evidence="3 5" id="KW-1133">Transmembrane helix</keyword>
<dbReference type="Proteomes" id="UP000272464">
    <property type="component" value="Unassembled WGS sequence"/>
</dbReference>
<feature type="transmembrane region" description="Helical" evidence="5">
    <location>
        <begin position="38"/>
        <end position="59"/>
    </location>
</feature>
<dbReference type="OrthoDB" id="92887at2"/>
<sequence length="251" mass="27202">MRITRARSRFVLQKFDPLSKLVALISLAALAMHWNNPLLLAIMLAFLVAAACLGAGMKLGSLRRRLTFIGGFSLPLFLLTAFAAPGGRVLGAIGPLELTTGGLYDGGAAALRMICLFLSSMIYIASTDPGDFVIMTVQKLGVPYRLAFGVSIALTFLPLLEAEGRVAAAAREIRGGRPARGLRGRMQRVKKHLAAMFTAAIRRVQQTAGAMESKGFGAYRDRTFLREVPLKKKGLIMMLVSVMITAFMWVL</sequence>
<dbReference type="PANTHER" id="PTHR33514:SF13">
    <property type="entry name" value="PROTEIN ABCI12, CHLOROPLASTIC"/>
    <property type="match status" value="1"/>
</dbReference>
<reference evidence="6 7" key="1">
    <citation type="submission" date="2018-12" db="EMBL/GenBank/DDBJ databases">
        <authorList>
            <person name="Sun L."/>
            <person name="Chen Z."/>
        </authorList>
    </citation>
    <scope>NUCLEOTIDE SEQUENCE [LARGE SCALE GENOMIC DNA]</scope>
    <source>
        <strain evidence="6 7">3-5-3</strain>
    </source>
</reference>
<comment type="caution">
    <text evidence="6">The sequence shown here is derived from an EMBL/GenBank/DDBJ whole genome shotgun (WGS) entry which is preliminary data.</text>
</comment>
<evidence type="ECO:0000256" key="3">
    <source>
        <dbReference type="ARBA" id="ARBA00022989"/>
    </source>
</evidence>
<keyword evidence="2 5" id="KW-0812">Transmembrane</keyword>
<dbReference type="InterPro" id="IPR003339">
    <property type="entry name" value="ABC/ECF_trnsptr_transmembrane"/>
</dbReference>
<keyword evidence="7" id="KW-1185">Reference proteome</keyword>
<evidence type="ECO:0000256" key="2">
    <source>
        <dbReference type="ARBA" id="ARBA00022692"/>
    </source>
</evidence>
<comment type="subcellular location">
    <subcellularLocation>
        <location evidence="1">Membrane</location>
        <topology evidence="1">Multi-pass membrane protein</topology>
    </subcellularLocation>
</comment>
<feature type="transmembrane region" description="Helical" evidence="5">
    <location>
        <begin position="66"/>
        <end position="86"/>
    </location>
</feature>
<feature type="transmembrane region" description="Helical" evidence="5">
    <location>
        <begin position="106"/>
        <end position="125"/>
    </location>
</feature>
<accession>A0A433XBP7</accession>
<dbReference type="RefSeq" id="WP_127198938.1">
    <property type="nucleotide sequence ID" value="NZ_RZNX01000003.1"/>
</dbReference>
<evidence type="ECO:0000313" key="6">
    <source>
        <dbReference type="EMBL" id="RUT31557.1"/>
    </source>
</evidence>
<evidence type="ECO:0000256" key="4">
    <source>
        <dbReference type="ARBA" id="ARBA00023136"/>
    </source>
</evidence>